<dbReference type="RefSeq" id="WP_062283835.1">
    <property type="nucleotide sequence ID" value="NZ_DF968181.1"/>
</dbReference>
<sequence>MKDLDQKHRLFEILILLIILSGWFLRCIGIELKPYLNGISNSAEKPVLSIKGLLDGTTASSAEAWMKENIPFRAIYIKFRNQIYWTIFNKSSNPNVVVGKNFELYEPWYLQEYLGYTRIDNNYDDTLKNMEQIVRDLKYIQDKLDEAGKISYVFYTPSKASFTESNFPDAFEKNAPMTDRERFCDVLLQLFDQYGIRYFDSVKFFHENPLDVTLFPRSGTHYTWAAGITAGIAMIEEINKISDIKFRKVKPIFTLTKKPIHPDRDIFNVLNLVDQFSWQEYENDRYYDVALINLENTQKAPRVFIQGGSFQGPLRYLFQNSNIVDRYSYAENKIVSDCDGERIVDRIEDISIGGNLDNDVFIFEVNQFAANNMSFGFISRMKTYIEQNGIPSDQDCRRSQ</sequence>
<organism evidence="1">
    <name type="scientific">Flexilinea flocculi</name>
    <dbReference type="NCBI Taxonomy" id="1678840"/>
    <lineage>
        <taxon>Bacteria</taxon>
        <taxon>Bacillati</taxon>
        <taxon>Chloroflexota</taxon>
        <taxon>Anaerolineae</taxon>
        <taxon>Anaerolineales</taxon>
        <taxon>Anaerolineaceae</taxon>
        <taxon>Flexilinea</taxon>
    </lineage>
</organism>
<keyword evidence="2" id="KW-1185">Reference proteome</keyword>
<dbReference type="OrthoDB" id="175771at2"/>
<dbReference type="EMBL" id="DF968181">
    <property type="protein sequence ID" value="GAP41830.1"/>
    <property type="molecule type" value="Genomic_DNA"/>
</dbReference>
<protein>
    <recommendedName>
        <fullName evidence="3">AlgX/AlgJ SGNH hydrolase-like domain-containing protein</fullName>
    </recommendedName>
</protein>
<reference evidence="1" key="1">
    <citation type="journal article" date="2015" name="Genome Announc.">
        <title>Draft Genome Sequence of Anaerolineae Strain TC1, a Novel Isolate from a Methanogenic Wastewater Treatment System.</title>
        <authorList>
            <person name="Matsuura N."/>
            <person name="Tourlousse D.M."/>
            <person name="Sun L."/>
            <person name="Toyonaga M."/>
            <person name="Kuroda K."/>
            <person name="Ohashi A."/>
            <person name="Cruz R."/>
            <person name="Yamaguchi T."/>
            <person name="Sekiguchi Y."/>
        </authorList>
    </citation>
    <scope>NUCLEOTIDE SEQUENCE [LARGE SCALE GENOMIC DNA]</scope>
    <source>
        <strain evidence="1">TC1</strain>
    </source>
</reference>
<dbReference type="AlphaFoldDB" id="A0A0S7BXU0"/>
<evidence type="ECO:0008006" key="3">
    <source>
        <dbReference type="Google" id="ProtNLM"/>
    </source>
</evidence>
<evidence type="ECO:0000313" key="1">
    <source>
        <dbReference type="EMBL" id="GAP41830.1"/>
    </source>
</evidence>
<accession>A0A0S7BXU0</accession>
<name>A0A0S7BXU0_9CHLR</name>
<dbReference type="Proteomes" id="UP000053370">
    <property type="component" value="Unassembled WGS sequence"/>
</dbReference>
<gene>
    <name evidence="1" type="ORF">ATC1_131826</name>
</gene>
<evidence type="ECO:0000313" key="2">
    <source>
        <dbReference type="Proteomes" id="UP000053370"/>
    </source>
</evidence>
<proteinExistence type="predicted"/>